<name>A0A8J6UBP6_9FLAO</name>
<proteinExistence type="predicted"/>
<organism evidence="1 2">
    <name type="scientific">Aestuariibaculum suncheonense</name>
    <dbReference type="NCBI Taxonomy" id="1028745"/>
    <lineage>
        <taxon>Bacteria</taxon>
        <taxon>Pseudomonadati</taxon>
        <taxon>Bacteroidota</taxon>
        <taxon>Flavobacteriia</taxon>
        <taxon>Flavobacteriales</taxon>
        <taxon>Flavobacteriaceae</taxon>
    </lineage>
</organism>
<accession>A0A8J6UBP6</accession>
<evidence type="ECO:0000313" key="2">
    <source>
        <dbReference type="Proteomes" id="UP000602057"/>
    </source>
</evidence>
<reference evidence="1" key="1">
    <citation type="journal article" date="2013" name="Int. J. Syst. Evol. Microbiol.">
        <title>Aestuariibaculum suncheonense gen. nov., sp. nov., a marine bacterium of the family Flavobacteriaceae isolated from a tidal flat and emended descriptions of the genera Gaetbulibacter and Tamlana.</title>
        <authorList>
            <person name="Jeong S.H."/>
            <person name="Park M.S."/>
            <person name="Jin H.M."/>
            <person name="Lee K."/>
            <person name="Park W."/>
            <person name="Jeon C.O."/>
        </authorList>
    </citation>
    <scope>NUCLEOTIDE SEQUENCE</scope>
    <source>
        <strain evidence="1">SC17</strain>
    </source>
</reference>
<gene>
    <name evidence="1" type="ORF">ICJ84_11595</name>
</gene>
<protein>
    <submittedName>
        <fullName evidence="1">Uncharacterized protein</fullName>
    </submittedName>
</protein>
<dbReference type="AlphaFoldDB" id="A0A8J6UBP6"/>
<reference evidence="1" key="2">
    <citation type="submission" date="2020-09" db="EMBL/GenBank/DDBJ databases">
        <authorList>
            <person name="Wu Z."/>
        </authorList>
    </citation>
    <scope>NUCLEOTIDE SEQUENCE</scope>
    <source>
        <strain evidence="1">SC17</strain>
    </source>
</reference>
<keyword evidence="2" id="KW-1185">Reference proteome</keyword>
<comment type="caution">
    <text evidence="1">The sequence shown here is derived from an EMBL/GenBank/DDBJ whole genome shotgun (WGS) entry which is preliminary data.</text>
</comment>
<dbReference type="EMBL" id="JACVXC010000004">
    <property type="protein sequence ID" value="MBD0836085.1"/>
    <property type="molecule type" value="Genomic_DNA"/>
</dbReference>
<evidence type="ECO:0000313" key="1">
    <source>
        <dbReference type="EMBL" id="MBD0836085.1"/>
    </source>
</evidence>
<dbReference type="Proteomes" id="UP000602057">
    <property type="component" value="Unassembled WGS sequence"/>
</dbReference>
<dbReference type="RefSeq" id="WP_188216574.1">
    <property type="nucleotide sequence ID" value="NZ_BAABGH010000007.1"/>
</dbReference>
<sequence>MSMQGVANATIGTLLADWIRLGLTKDMNKQATKGDLVELVKHITKRYHKILNHPPRQDGALPYFDLHTNSIK</sequence>